<protein>
    <submittedName>
        <fullName evidence="2">2955_t:CDS:1</fullName>
    </submittedName>
</protein>
<dbReference type="EMBL" id="CAJVPK010000572">
    <property type="protein sequence ID" value="CAG8527409.1"/>
    <property type="molecule type" value="Genomic_DNA"/>
</dbReference>
<comment type="caution">
    <text evidence="2">The sequence shown here is derived from an EMBL/GenBank/DDBJ whole genome shotgun (WGS) entry which is preliminary data.</text>
</comment>
<reference evidence="2" key="1">
    <citation type="submission" date="2021-06" db="EMBL/GenBank/DDBJ databases">
        <authorList>
            <person name="Kallberg Y."/>
            <person name="Tangrot J."/>
            <person name="Rosling A."/>
        </authorList>
    </citation>
    <scope>NUCLEOTIDE SEQUENCE</scope>
    <source>
        <strain evidence="2">AZ414A</strain>
    </source>
</reference>
<gene>
    <name evidence="2" type="ORF">DEBURN_LOCUS5970</name>
</gene>
<accession>A0A9N9FDD9</accession>
<evidence type="ECO:0000256" key="1">
    <source>
        <dbReference type="SAM" id="Phobius"/>
    </source>
</evidence>
<keyword evidence="3" id="KW-1185">Reference proteome</keyword>
<organism evidence="2 3">
    <name type="scientific">Diversispora eburnea</name>
    <dbReference type="NCBI Taxonomy" id="1213867"/>
    <lineage>
        <taxon>Eukaryota</taxon>
        <taxon>Fungi</taxon>
        <taxon>Fungi incertae sedis</taxon>
        <taxon>Mucoromycota</taxon>
        <taxon>Glomeromycotina</taxon>
        <taxon>Glomeromycetes</taxon>
        <taxon>Diversisporales</taxon>
        <taxon>Diversisporaceae</taxon>
        <taxon>Diversispora</taxon>
    </lineage>
</organism>
<dbReference type="AlphaFoldDB" id="A0A9N9FDD9"/>
<dbReference type="Proteomes" id="UP000789706">
    <property type="component" value="Unassembled WGS sequence"/>
</dbReference>
<evidence type="ECO:0000313" key="3">
    <source>
        <dbReference type="Proteomes" id="UP000789706"/>
    </source>
</evidence>
<dbReference type="OrthoDB" id="5596129at2759"/>
<name>A0A9N9FDD9_9GLOM</name>
<proteinExistence type="predicted"/>
<keyword evidence="1" id="KW-0472">Membrane</keyword>
<keyword evidence="1" id="KW-0812">Transmembrane</keyword>
<evidence type="ECO:0000313" key="2">
    <source>
        <dbReference type="EMBL" id="CAG8527409.1"/>
    </source>
</evidence>
<sequence length="485" mass="55036">MITHHLVKKFNIENREFLLRLIAILIFIGVLLWLSINKILIISGAIQAEPLVSMSIDNLTTTGFPIWSGFICSQNLTGITVETLKRGGNKGNGTETDDEATLLPDSYISRTDTNALTTGDWTLMTGIWPCFYFNNSNKDYKFIPGIVDQLIIVALVDGNQSKVDNGLLFGVFDDIRPLNVIEPFNAGIPSINTYTFTLTERVDVNKKEHLYFTVNKQNYHSITFQNGSIAARFLYSPDTYLAVKYVETPQYTINDLISATGGNLTYAIAFWIILFGRGKYKSWGIVQRYILQNSPDAHKKDDTDRHIALSTFPLLPTITQCHQPQQQQHYSDHSAPNSAASTFYFNTTGTPTSCGNGGGGIIIEELGELTDKEITKKINKIVDEKLWFLEQTMSRHYLSGFRLRRYDSDLRKLKHNGSYYEDDDDYEYNAKNKIKNNNSENNLEEKDNNDIKLSPRNLSSSPHSYPVVKIRPVNIERKLAVRQLQ</sequence>
<keyword evidence="1" id="KW-1133">Transmembrane helix</keyword>
<feature type="transmembrane region" description="Helical" evidence="1">
    <location>
        <begin position="17"/>
        <end position="36"/>
    </location>
</feature>